<dbReference type="Pfam" id="PF16872">
    <property type="entry name" value="putAbiC"/>
    <property type="match status" value="1"/>
</dbReference>
<dbReference type="InterPro" id="IPR031709">
    <property type="entry name" value="PutAbiC"/>
</dbReference>
<comment type="caution">
    <text evidence="2">The sequence shown here is derived from an EMBL/GenBank/DDBJ whole genome shotgun (WGS) entry which is preliminary data.</text>
</comment>
<evidence type="ECO:0000313" key="3">
    <source>
        <dbReference type="Proteomes" id="UP000192813"/>
    </source>
</evidence>
<gene>
    <name evidence="2" type="ORF">A6J77_003815</name>
</gene>
<feature type="transmembrane region" description="Helical" evidence="1">
    <location>
        <begin position="45"/>
        <end position="67"/>
    </location>
</feature>
<organism evidence="2 3">
    <name type="scientific">Aerococcus viridans</name>
    <dbReference type="NCBI Taxonomy" id="1377"/>
    <lineage>
        <taxon>Bacteria</taxon>
        <taxon>Bacillati</taxon>
        <taxon>Bacillota</taxon>
        <taxon>Bacilli</taxon>
        <taxon>Lactobacillales</taxon>
        <taxon>Aerococcaceae</taxon>
        <taxon>Aerococcus</taxon>
    </lineage>
</organism>
<protein>
    <recommendedName>
        <fullName evidence="4">Phage abortive infection protein</fullName>
    </recommendedName>
</protein>
<accession>A0A2J9PM43</accession>
<evidence type="ECO:0008006" key="4">
    <source>
        <dbReference type="Google" id="ProtNLM"/>
    </source>
</evidence>
<feature type="transmembrane region" description="Helical" evidence="1">
    <location>
        <begin position="12"/>
        <end position="33"/>
    </location>
</feature>
<dbReference type="EMBL" id="NBTM02000001">
    <property type="protein sequence ID" value="PNL91402.1"/>
    <property type="molecule type" value="Genomic_DNA"/>
</dbReference>
<evidence type="ECO:0000313" key="2">
    <source>
        <dbReference type="EMBL" id="PNL91402.1"/>
    </source>
</evidence>
<dbReference type="RefSeq" id="WP_083068347.1">
    <property type="nucleotide sequence ID" value="NZ_JALXKY010000009.1"/>
</dbReference>
<dbReference type="AlphaFoldDB" id="A0A2J9PM43"/>
<proteinExistence type="predicted"/>
<reference evidence="3" key="1">
    <citation type="submission" date="2017-12" db="EMBL/GenBank/DDBJ databases">
        <title>FDA dAtabase for Regulatory Grade micrObial Sequences (FDA-ARGOS): Supporting development and validation of Infectious Disease Dx tests.</title>
        <authorList>
            <person name="Hoffmann M."/>
            <person name="Allard M."/>
            <person name="Evans P."/>
            <person name="Brown E."/>
            <person name="Tallon L."/>
            <person name="Sadzewicz L."/>
            <person name="Sengamalay N."/>
            <person name="Ott S."/>
            <person name="Godinez A."/>
            <person name="Nagaraj S."/>
            <person name="Vavikolanu K."/>
            <person name="Aluvathingal J."/>
            <person name="Nadendla S."/>
            <person name="Sichtig H."/>
        </authorList>
    </citation>
    <scope>NUCLEOTIDE SEQUENCE [LARGE SCALE GENOMIC DNA]</scope>
    <source>
        <strain evidence="3">FDAARGOS_249</strain>
    </source>
</reference>
<keyword evidence="1" id="KW-0812">Transmembrane</keyword>
<sequence>MNKYIKDHWKVLLIGVIGVLIVIPILTQVLINIETNSNGSDDGWLGFWGGYLGSIIGVAGAIFVVQIQLNEENKSREAEKVDNTFFNLLSLHNEQKNALTKKSIFENIYLNFTKELKKQLLEEGLNLFYSQDDLIIEILSDVTKGYQKYIEDNEGKLSPEFSARWERRKKEGPFSDSYTTTDDSILYENLYCALNEIERIEEFLELIHTKKIKLFSNVLFENALKGVHKGAFERLDESVQAYKYLQSEIPEEWNRLISDLEKYKSNHFDLLPDNRRKKSVEIALKDYYSEIGSYFRIFHRIIKYINEKVPSKESKKDYLGFLRATLNEKEMLVIFYNAVYTERGSGLLKEISKTTFFGEYHELLEDGTVQHFNSSSLLWKSDDLKIMREFGKE</sequence>
<keyword evidence="1" id="KW-0472">Membrane</keyword>
<keyword evidence="1" id="KW-1133">Transmembrane helix</keyword>
<name>A0A2J9PM43_9LACT</name>
<evidence type="ECO:0000256" key="1">
    <source>
        <dbReference type="SAM" id="Phobius"/>
    </source>
</evidence>
<dbReference type="Proteomes" id="UP000192813">
    <property type="component" value="Unassembled WGS sequence"/>
</dbReference>